<dbReference type="AlphaFoldDB" id="A0A0A0BLE0"/>
<sequence>MRPTPVPQLLATLTHDPGRPRLTWYGPGGERVELSGHVLDNWVTKTANLLVEEYDTAPTSRVLLDLPVHWRTVVWALAVWRTGGHVLLPTDQDRVPDADVVVTHRPDAHPGATDLVAVALPALARTFDGPLPAGATDAAGAVMTYGDVLTWMPEAVPTAPALTAGTEQVVHAELLTWALRAWG</sequence>
<gene>
    <name evidence="1" type="ORF">N869_10340</name>
</gene>
<protein>
    <recommendedName>
        <fullName evidence="3">TIGR03089 family protein</fullName>
    </recommendedName>
</protein>
<evidence type="ECO:0000313" key="2">
    <source>
        <dbReference type="Proteomes" id="UP000054314"/>
    </source>
</evidence>
<organism evidence="1 2">
    <name type="scientific">Cellulomonas bogoriensis 69B4 = DSM 16987</name>
    <dbReference type="NCBI Taxonomy" id="1386082"/>
    <lineage>
        <taxon>Bacteria</taxon>
        <taxon>Bacillati</taxon>
        <taxon>Actinomycetota</taxon>
        <taxon>Actinomycetes</taxon>
        <taxon>Micrococcales</taxon>
        <taxon>Cellulomonadaceae</taxon>
        <taxon>Cellulomonas</taxon>
    </lineage>
</organism>
<dbReference type="RefSeq" id="WP_052105635.1">
    <property type="nucleotide sequence ID" value="NZ_AXCZ01000307.1"/>
</dbReference>
<keyword evidence="2" id="KW-1185">Reference proteome</keyword>
<dbReference type="EMBL" id="AXCZ01000307">
    <property type="protein sequence ID" value="KGM08512.1"/>
    <property type="molecule type" value="Genomic_DNA"/>
</dbReference>
<dbReference type="Proteomes" id="UP000054314">
    <property type="component" value="Unassembled WGS sequence"/>
</dbReference>
<proteinExistence type="predicted"/>
<feature type="non-terminal residue" evidence="1">
    <location>
        <position position="183"/>
    </location>
</feature>
<reference evidence="1 2" key="1">
    <citation type="submission" date="2013-08" db="EMBL/GenBank/DDBJ databases">
        <title>Genome sequencing of Cellulomonas bogoriensis 69B4.</title>
        <authorList>
            <person name="Chen F."/>
            <person name="Li Y."/>
            <person name="Wang G."/>
        </authorList>
    </citation>
    <scope>NUCLEOTIDE SEQUENCE [LARGE SCALE GENOMIC DNA]</scope>
    <source>
        <strain evidence="1 2">69B4</strain>
    </source>
</reference>
<accession>A0A0A0BLE0</accession>
<dbReference type="InterPro" id="IPR017523">
    <property type="entry name" value="Rv3268"/>
</dbReference>
<evidence type="ECO:0000313" key="1">
    <source>
        <dbReference type="EMBL" id="KGM08512.1"/>
    </source>
</evidence>
<comment type="caution">
    <text evidence="1">The sequence shown here is derived from an EMBL/GenBank/DDBJ whole genome shotgun (WGS) entry which is preliminary data.</text>
</comment>
<dbReference type="SUPFAM" id="SSF56801">
    <property type="entry name" value="Acetyl-CoA synthetase-like"/>
    <property type="match status" value="1"/>
</dbReference>
<name>A0A0A0BLE0_9CELL</name>
<dbReference type="NCBIfam" id="TIGR03089">
    <property type="entry name" value="TIGR03089 family protein"/>
    <property type="match status" value="1"/>
</dbReference>
<evidence type="ECO:0008006" key="3">
    <source>
        <dbReference type="Google" id="ProtNLM"/>
    </source>
</evidence>